<keyword evidence="1" id="KW-0732">Signal</keyword>
<evidence type="ECO:0000313" key="2">
    <source>
        <dbReference type="EMBL" id="KAF0313073.1"/>
    </source>
</evidence>
<organism evidence="2 3">
    <name type="scientific">Amphibalanus amphitrite</name>
    <name type="common">Striped barnacle</name>
    <name type="synonym">Balanus amphitrite</name>
    <dbReference type="NCBI Taxonomy" id="1232801"/>
    <lineage>
        <taxon>Eukaryota</taxon>
        <taxon>Metazoa</taxon>
        <taxon>Ecdysozoa</taxon>
        <taxon>Arthropoda</taxon>
        <taxon>Crustacea</taxon>
        <taxon>Multicrustacea</taxon>
        <taxon>Cirripedia</taxon>
        <taxon>Thoracica</taxon>
        <taxon>Thoracicalcarea</taxon>
        <taxon>Balanomorpha</taxon>
        <taxon>Balanoidea</taxon>
        <taxon>Balanidae</taxon>
        <taxon>Amphibalaninae</taxon>
        <taxon>Amphibalanus</taxon>
    </lineage>
</organism>
<dbReference type="AlphaFoldDB" id="A0A6A4X464"/>
<reference evidence="2 3" key="1">
    <citation type="submission" date="2019-07" db="EMBL/GenBank/DDBJ databases">
        <title>Draft genome assembly of a fouling barnacle, Amphibalanus amphitrite (Darwin, 1854): The first reference genome for Thecostraca.</title>
        <authorList>
            <person name="Kim W."/>
        </authorList>
    </citation>
    <scope>NUCLEOTIDE SEQUENCE [LARGE SCALE GENOMIC DNA]</scope>
    <source>
        <strain evidence="2">SNU_AA5</strain>
        <tissue evidence="2">Soma without cirri and trophi</tissue>
    </source>
</reference>
<dbReference type="Proteomes" id="UP000440578">
    <property type="component" value="Unassembled WGS sequence"/>
</dbReference>
<evidence type="ECO:0000256" key="1">
    <source>
        <dbReference type="SAM" id="SignalP"/>
    </source>
</evidence>
<name>A0A6A4X464_AMPAM</name>
<comment type="caution">
    <text evidence="2">The sequence shown here is derived from an EMBL/GenBank/DDBJ whole genome shotgun (WGS) entry which is preliminary data.</text>
</comment>
<sequence length="125" mass="13142">MHRTLVWSLVVTAVCLSLVAGRPSGAAERRCRPNPAASSVWGRALCPFTLSPVSVFGNVKLLKATLDSTCSEGASCGPEGENRTCIAVNSTLLRDDFAAVKISVAFVCVSAKQDDPSHKVPPLSD</sequence>
<dbReference type="EMBL" id="VIIS01000116">
    <property type="protein sequence ID" value="KAF0313073.1"/>
    <property type="molecule type" value="Genomic_DNA"/>
</dbReference>
<feature type="signal peptide" evidence="1">
    <location>
        <begin position="1"/>
        <end position="21"/>
    </location>
</feature>
<evidence type="ECO:0000313" key="3">
    <source>
        <dbReference type="Proteomes" id="UP000440578"/>
    </source>
</evidence>
<protein>
    <submittedName>
        <fullName evidence="2">Uncharacterized protein</fullName>
    </submittedName>
</protein>
<keyword evidence="3" id="KW-1185">Reference proteome</keyword>
<proteinExistence type="predicted"/>
<feature type="chain" id="PRO_5025682297" evidence="1">
    <location>
        <begin position="22"/>
        <end position="125"/>
    </location>
</feature>
<gene>
    <name evidence="2" type="ORF">FJT64_016317</name>
</gene>
<accession>A0A6A4X464</accession>